<dbReference type="AlphaFoldDB" id="A0A7G7W8I1"/>
<dbReference type="Gene3D" id="3.30.750.24">
    <property type="entry name" value="STAS domain"/>
    <property type="match status" value="1"/>
</dbReference>
<dbReference type="EMBL" id="CP060202">
    <property type="protein sequence ID" value="QNH62674.1"/>
    <property type="molecule type" value="Genomic_DNA"/>
</dbReference>
<organism evidence="1 2">
    <name type="scientific">Hymenobacter sediminicola</name>
    <dbReference type="NCBI Taxonomy" id="2761579"/>
    <lineage>
        <taxon>Bacteria</taxon>
        <taxon>Pseudomonadati</taxon>
        <taxon>Bacteroidota</taxon>
        <taxon>Cytophagia</taxon>
        <taxon>Cytophagales</taxon>
        <taxon>Hymenobacteraceae</taxon>
        <taxon>Hymenobacter</taxon>
    </lineage>
</organism>
<evidence type="ECO:0008006" key="3">
    <source>
        <dbReference type="Google" id="ProtNLM"/>
    </source>
</evidence>
<reference evidence="1 2" key="1">
    <citation type="submission" date="2020-08" db="EMBL/GenBank/DDBJ databases">
        <title>Hymenobacter sp. S2-20-2 genome sequencing.</title>
        <authorList>
            <person name="Jin L."/>
        </authorList>
    </citation>
    <scope>NUCLEOTIDE SEQUENCE [LARGE SCALE GENOMIC DNA]</scope>
    <source>
        <strain evidence="1 2">S2-20-2</strain>
    </source>
</reference>
<dbReference type="SUPFAM" id="SSF52091">
    <property type="entry name" value="SpoIIaa-like"/>
    <property type="match status" value="1"/>
</dbReference>
<dbReference type="Proteomes" id="UP000515489">
    <property type="component" value="Chromosome"/>
</dbReference>
<keyword evidence="2" id="KW-1185">Reference proteome</keyword>
<name>A0A7G7W8I1_9BACT</name>
<dbReference type="KEGG" id="hsk:H4317_02275"/>
<proteinExistence type="predicted"/>
<gene>
    <name evidence="1" type="ORF">H4317_02275</name>
</gene>
<accession>A0A7G7W8I1</accession>
<evidence type="ECO:0000313" key="2">
    <source>
        <dbReference type="Proteomes" id="UP000515489"/>
    </source>
</evidence>
<dbReference type="RefSeq" id="WP_185888580.1">
    <property type="nucleotide sequence ID" value="NZ_CP060202.1"/>
</dbReference>
<protein>
    <recommendedName>
        <fullName evidence="3">STAS domain-containing protein</fullName>
    </recommendedName>
</protein>
<sequence length="129" mass="14212">MASMLDVYREILPDSYLLILTDVPNAPENEVLRRALHRAGTSGKASVWVDCSQLPKLPAAALQLLGAYYETLQHRHIHLVLCHLTDELREAIEALPGTQRPPVVATLLEAACYCRSQRGGVRRTTAIAA</sequence>
<evidence type="ECO:0000313" key="1">
    <source>
        <dbReference type="EMBL" id="QNH62674.1"/>
    </source>
</evidence>
<dbReference type="InterPro" id="IPR036513">
    <property type="entry name" value="STAS_dom_sf"/>
</dbReference>